<reference evidence="1" key="1">
    <citation type="journal article" date="2021" name="Proc. Natl. Acad. Sci. U.S.A.">
        <title>A Catalog of Tens of Thousands of Viruses from Human Metagenomes Reveals Hidden Associations with Chronic Diseases.</title>
        <authorList>
            <person name="Tisza M.J."/>
            <person name="Buck C.B."/>
        </authorList>
    </citation>
    <scope>NUCLEOTIDE SEQUENCE</scope>
    <source>
        <strain evidence="1">CtbIK24</strain>
    </source>
</reference>
<name>A0A8S5TPG9_9CAUD</name>
<proteinExistence type="predicted"/>
<evidence type="ECO:0000313" key="1">
    <source>
        <dbReference type="EMBL" id="DAF65015.1"/>
    </source>
</evidence>
<protein>
    <submittedName>
        <fullName evidence="1">Uncharacterized protein</fullName>
    </submittedName>
</protein>
<accession>A0A8S5TPG9</accession>
<organism evidence="1">
    <name type="scientific">Siphoviridae sp. ctbIK24</name>
    <dbReference type="NCBI Taxonomy" id="2827899"/>
    <lineage>
        <taxon>Viruses</taxon>
        <taxon>Duplodnaviria</taxon>
        <taxon>Heunggongvirae</taxon>
        <taxon>Uroviricota</taxon>
        <taxon>Caudoviricetes</taxon>
    </lineage>
</organism>
<sequence length="34" mass="3886">MIGQDDKVCQYVILILFAFCRPVRRITKPVTSSS</sequence>
<dbReference type="EMBL" id="BK032871">
    <property type="protein sequence ID" value="DAF65015.1"/>
    <property type="molecule type" value="Genomic_DNA"/>
</dbReference>